<feature type="transmembrane region" description="Helical" evidence="7">
    <location>
        <begin position="161"/>
        <end position="181"/>
    </location>
</feature>
<proteinExistence type="inferred from homology"/>
<sequence>MDWKRFFDNLGMNGTRWQWRIMKWQRQWKQVKRGEGVASSNFSISQVLLFVNLVLFSVMILRGMATGGGMSSLLSPNAELLVISGGQWWPLVIQNGEWWRCITYAYTHAGLIHIGFNMMVLYQVGPMLEREIGPSGFISLYTITALAATGLGYFWHPMTVVIGASGALFGMIGFSITYFHRIGGHQALAQRDFMIRWAIFAFIFGFLVGADNAAHLGGAVSGAVFGLVYPIALRTRRTLAPLTNTLAAVSLIATVASLVFLVLSWF</sequence>
<feature type="domain" description="Peptidase S54 rhomboid" evidence="8">
    <location>
        <begin position="96"/>
        <end position="228"/>
    </location>
</feature>
<dbReference type="InterPro" id="IPR050925">
    <property type="entry name" value="Rhomboid_protease_S54"/>
</dbReference>
<dbReference type="RefSeq" id="WP_005998254.1">
    <property type="nucleotide sequence ID" value="NZ_AAEW02000003.1"/>
</dbReference>
<evidence type="ECO:0000256" key="5">
    <source>
        <dbReference type="ARBA" id="ARBA00022989"/>
    </source>
</evidence>
<dbReference type="SMR" id="Q1K2S8"/>
<dbReference type="GO" id="GO:0016020">
    <property type="term" value="C:membrane"/>
    <property type="evidence" value="ECO:0007669"/>
    <property type="project" value="UniProtKB-SubCell"/>
</dbReference>
<evidence type="ECO:0000256" key="3">
    <source>
        <dbReference type="ARBA" id="ARBA00022692"/>
    </source>
</evidence>
<dbReference type="Proteomes" id="UP000005695">
    <property type="component" value="Unassembled WGS sequence"/>
</dbReference>
<keyword evidence="10" id="KW-1185">Reference proteome</keyword>
<comment type="similarity">
    <text evidence="2">Belongs to the peptidase S54 family.</text>
</comment>
<dbReference type="AlphaFoldDB" id="Q1K2S8"/>
<dbReference type="InterPro" id="IPR022764">
    <property type="entry name" value="Peptidase_S54_rhomboid_dom"/>
</dbReference>
<dbReference type="PANTHER" id="PTHR43731:SF14">
    <property type="entry name" value="PRESENILIN-ASSOCIATED RHOMBOID-LIKE PROTEIN, MITOCHONDRIAL"/>
    <property type="match status" value="1"/>
</dbReference>
<evidence type="ECO:0000256" key="4">
    <source>
        <dbReference type="ARBA" id="ARBA00022801"/>
    </source>
</evidence>
<dbReference type="PANTHER" id="PTHR43731">
    <property type="entry name" value="RHOMBOID PROTEASE"/>
    <property type="match status" value="1"/>
</dbReference>
<feature type="transmembrane region" description="Helical" evidence="7">
    <location>
        <begin position="245"/>
        <end position="265"/>
    </location>
</feature>
<comment type="subcellular location">
    <subcellularLocation>
        <location evidence="1">Membrane</location>
        <topology evidence="1">Multi-pass membrane protein</topology>
    </subcellularLocation>
</comment>
<keyword evidence="6 7" id="KW-0472">Membrane</keyword>
<feature type="transmembrane region" description="Helical" evidence="7">
    <location>
        <begin position="103"/>
        <end position="124"/>
    </location>
</feature>
<evidence type="ECO:0000313" key="10">
    <source>
        <dbReference type="Proteomes" id="UP000005695"/>
    </source>
</evidence>
<feature type="transmembrane region" description="Helical" evidence="7">
    <location>
        <begin position="42"/>
        <end position="61"/>
    </location>
</feature>
<feature type="transmembrane region" description="Helical" evidence="7">
    <location>
        <begin position="193"/>
        <end position="210"/>
    </location>
</feature>
<protein>
    <submittedName>
        <fullName evidence="9">Rhomboid-like protein</fullName>
    </submittedName>
</protein>
<dbReference type="Pfam" id="PF01694">
    <property type="entry name" value="Rhomboid"/>
    <property type="match status" value="1"/>
</dbReference>
<accession>Q1K2S8</accession>
<dbReference type="Gene3D" id="1.20.1540.10">
    <property type="entry name" value="Rhomboid-like"/>
    <property type="match status" value="1"/>
</dbReference>
<keyword evidence="4" id="KW-0378">Hydrolase</keyword>
<keyword evidence="5 7" id="KW-1133">Transmembrane helix</keyword>
<evidence type="ECO:0000256" key="6">
    <source>
        <dbReference type="ARBA" id="ARBA00023136"/>
    </source>
</evidence>
<dbReference type="OrthoDB" id="9813074at2"/>
<name>Q1K2S8_DESA6</name>
<reference evidence="9" key="2">
    <citation type="submission" date="2006-05" db="EMBL/GenBank/DDBJ databases">
        <title>Sequencing of the draft genome and assembly of Desulfuromonas acetoxidans DSM 684.</title>
        <authorList>
            <consortium name="US DOE Joint Genome Institute (JGI-PGF)"/>
            <person name="Copeland A."/>
            <person name="Lucas S."/>
            <person name="Lapidus A."/>
            <person name="Barry K."/>
            <person name="Detter J.C."/>
            <person name="Glavina del Rio T."/>
            <person name="Hammon N."/>
            <person name="Israni S."/>
            <person name="Dalin E."/>
            <person name="Tice H."/>
            <person name="Bruce D."/>
            <person name="Pitluck S."/>
            <person name="Richardson P."/>
        </authorList>
    </citation>
    <scope>NUCLEOTIDE SEQUENCE [LARGE SCALE GENOMIC DNA]</scope>
    <source>
        <strain evidence="9">DSM 684</strain>
    </source>
</reference>
<feature type="transmembrane region" description="Helical" evidence="7">
    <location>
        <begin position="136"/>
        <end position="155"/>
    </location>
</feature>
<evidence type="ECO:0000256" key="7">
    <source>
        <dbReference type="SAM" id="Phobius"/>
    </source>
</evidence>
<evidence type="ECO:0000256" key="2">
    <source>
        <dbReference type="ARBA" id="ARBA00009045"/>
    </source>
</evidence>
<dbReference type="GO" id="GO:0004252">
    <property type="term" value="F:serine-type endopeptidase activity"/>
    <property type="evidence" value="ECO:0007669"/>
    <property type="project" value="InterPro"/>
</dbReference>
<feature type="transmembrane region" description="Helical" evidence="7">
    <location>
        <begin position="216"/>
        <end position="233"/>
    </location>
</feature>
<evidence type="ECO:0000313" key="9">
    <source>
        <dbReference type="EMBL" id="EAT16803.1"/>
    </source>
</evidence>
<evidence type="ECO:0000256" key="1">
    <source>
        <dbReference type="ARBA" id="ARBA00004141"/>
    </source>
</evidence>
<gene>
    <name evidence="9" type="ORF">Dace_2055</name>
</gene>
<keyword evidence="3 7" id="KW-0812">Transmembrane</keyword>
<dbReference type="EMBL" id="AAEW02000003">
    <property type="protein sequence ID" value="EAT16803.1"/>
    <property type="molecule type" value="Genomic_DNA"/>
</dbReference>
<dbReference type="InterPro" id="IPR035952">
    <property type="entry name" value="Rhomboid-like_sf"/>
</dbReference>
<evidence type="ECO:0000259" key="8">
    <source>
        <dbReference type="Pfam" id="PF01694"/>
    </source>
</evidence>
<organism evidence="9 10">
    <name type="scientific">Desulfuromonas acetoxidans (strain DSM 684 / 11070)</name>
    <dbReference type="NCBI Taxonomy" id="281689"/>
    <lineage>
        <taxon>Bacteria</taxon>
        <taxon>Pseudomonadati</taxon>
        <taxon>Thermodesulfobacteriota</taxon>
        <taxon>Desulfuromonadia</taxon>
        <taxon>Desulfuromonadales</taxon>
        <taxon>Desulfuromonadaceae</taxon>
        <taxon>Desulfuromonas</taxon>
    </lineage>
</organism>
<dbReference type="SUPFAM" id="SSF144091">
    <property type="entry name" value="Rhomboid-like"/>
    <property type="match status" value="1"/>
</dbReference>
<comment type="caution">
    <text evidence="9">The sequence shown here is derived from an EMBL/GenBank/DDBJ whole genome shotgun (WGS) entry which is preliminary data.</text>
</comment>
<reference evidence="9" key="1">
    <citation type="submission" date="2006-05" db="EMBL/GenBank/DDBJ databases">
        <title>Annotation of the draft genome assembly of Desulfuromonas acetoxidans DSM 684.</title>
        <authorList>
            <consortium name="US DOE Joint Genome Institute (JGI-ORNL)"/>
            <person name="Larimer F."/>
            <person name="Land M."/>
            <person name="Hauser L."/>
        </authorList>
    </citation>
    <scope>NUCLEOTIDE SEQUENCE [LARGE SCALE GENOMIC DNA]</scope>
    <source>
        <strain evidence="9">DSM 684</strain>
    </source>
</reference>